<dbReference type="CDD" id="cd18592">
    <property type="entry name" value="ABC_6TM_MRP5_8_9_D1"/>
    <property type="match status" value="1"/>
</dbReference>
<accession>A0A669D4S1</accession>
<reference evidence="15" key="1">
    <citation type="submission" date="2012-01" db="EMBL/GenBank/DDBJ databases">
        <title>The Genome Sequence of Oreochromis niloticus (Nile Tilapia).</title>
        <authorList>
            <consortium name="Broad Institute Genome Assembly Team"/>
            <consortium name="Broad Institute Sequencing Platform"/>
            <person name="Di Palma F."/>
            <person name="Johnson J."/>
            <person name="Lander E.S."/>
            <person name="Lindblad-Toh K."/>
        </authorList>
    </citation>
    <scope>NUCLEOTIDE SEQUENCE [LARGE SCALE GENOMIC DNA]</scope>
</reference>
<dbReference type="InterPro" id="IPR003439">
    <property type="entry name" value="ABC_transporter-like_ATP-bd"/>
</dbReference>
<evidence type="ECO:0000256" key="4">
    <source>
        <dbReference type="ARBA" id="ARBA00022692"/>
    </source>
</evidence>
<dbReference type="GO" id="GO:0005524">
    <property type="term" value="F:ATP binding"/>
    <property type="evidence" value="ECO:0007669"/>
    <property type="project" value="UniProtKB-KW"/>
</dbReference>
<evidence type="ECO:0000259" key="13">
    <source>
        <dbReference type="PROSITE" id="PS50929"/>
    </source>
</evidence>
<evidence type="ECO:0000256" key="5">
    <source>
        <dbReference type="ARBA" id="ARBA00022737"/>
    </source>
</evidence>
<evidence type="ECO:0000256" key="6">
    <source>
        <dbReference type="ARBA" id="ARBA00022741"/>
    </source>
</evidence>
<dbReference type="GeneTree" id="ENSGT00940000155470"/>
<dbReference type="PANTHER" id="PTHR24223">
    <property type="entry name" value="ATP-BINDING CASSETTE SUB-FAMILY C"/>
    <property type="match status" value="1"/>
</dbReference>
<dbReference type="Pfam" id="PF00005">
    <property type="entry name" value="ABC_tran"/>
    <property type="match status" value="3"/>
</dbReference>
<dbReference type="PANTHER" id="PTHR24223:SF355">
    <property type="entry name" value="MULTIDRUG RESISTANCE-ASSOCIATED PROTEIN 5"/>
    <property type="match status" value="1"/>
</dbReference>
<evidence type="ECO:0000256" key="9">
    <source>
        <dbReference type="ARBA" id="ARBA00023136"/>
    </source>
</evidence>
<evidence type="ECO:0000256" key="7">
    <source>
        <dbReference type="ARBA" id="ARBA00022840"/>
    </source>
</evidence>
<dbReference type="FunFam" id="3.40.50.300:FF:004162">
    <property type="entry name" value="ATP binding cassette subfamily C member 5"/>
    <property type="match status" value="1"/>
</dbReference>
<name>A0A669D4S1_ORENI</name>
<keyword evidence="15" id="KW-1185">Reference proteome</keyword>
<feature type="transmembrane region" description="Helical" evidence="11">
    <location>
        <begin position="178"/>
        <end position="199"/>
    </location>
</feature>
<dbReference type="InterPro" id="IPR017871">
    <property type="entry name" value="ABC_transporter-like_CS"/>
</dbReference>
<evidence type="ECO:0000313" key="15">
    <source>
        <dbReference type="Proteomes" id="UP000005207"/>
    </source>
</evidence>
<evidence type="ECO:0000256" key="11">
    <source>
        <dbReference type="SAM" id="Phobius"/>
    </source>
</evidence>
<keyword evidence="7" id="KW-0067">ATP-binding</keyword>
<reference evidence="14" key="3">
    <citation type="submission" date="2025-09" db="UniProtKB">
        <authorList>
            <consortium name="Ensembl"/>
        </authorList>
    </citation>
    <scope>IDENTIFICATION</scope>
</reference>
<evidence type="ECO:0000313" key="14">
    <source>
        <dbReference type="Ensembl" id="ENSONIP00000055541.1"/>
    </source>
</evidence>
<dbReference type="Gene3D" id="1.20.1560.10">
    <property type="entry name" value="ABC transporter type 1, transmembrane domain"/>
    <property type="match status" value="2"/>
</dbReference>
<dbReference type="Ensembl" id="ENSONIT00000048307.1">
    <property type="protein sequence ID" value="ENSONIP00000055541.1"/>
    <property type="gene ID" value="ENSONIG00000002436.2"/>
</dbReference>
<feature type="transmembrane region" description="Helical" evidence="11">
    <location>
        <begin position="805"/>
        <end position="825"/>
    </location>
</feature>
<dbReference type="CDD" id="cd18599">
    <property type="entry name" value="ABC_6TM_MRP5_8_9_D2"/>
    <property type="match status" value="1"/>
</dbReference>
<evidence type="ECO:0000256" key="2">
    <source>
        <dbReference type="ARBA" id="ARBA00009726"/>
    </source>
</evidence>
<keyword evidence="10" id="KW-0325">Glycoprotein</keyword>
<sequence length="1084" mass="120295">MTLHWLSPLAVKAYKASSLSIDDVWGLSCHEASAVNCQRLEYLWHEELKRSGREGASLTRVFWRFCQTRTLVAVFSLLLTMVAGFVGPAILVKSLLEYSQSSESSVWYGLSLAAGLFLMELIRSWSLGLMWGVNYRTAARLRGAALTLAFHKILRLRSTKDISPGELINICSSDGQRLYEAVCMGCLLAGGPLVGILGLSYTAFFLGPTALIGSSIFIIIYPVMMLASRLTAYFRKKCVTVSDQRVRLMNEILGCIKFIKMYCWEDAFAKNIRSEWQSCDSAIYSAFTVVAVFNAMTFALKVTPLAVRSLSEAAVAVKRFQVRKMDWCLVKMTLLEGKVAVSGGFAYVSQQAWILNDSLKENILFGNKYNPDKYNAVLEACCLLPDIAELPYGDMTEIGERGANLSGGQRQRVSLARALYSELPILLLDDPLSAVDACVGSHIFSKAIRGAAKGKTILFVTHQLQYLPECDVVILMKDGQIAEHGTHAQLIGKDRNYAMLFNSMQQEVSPGAHEEQKPLMKAEEKGSGAVPWSVYGAYIKAAGGPVVFVINIFFFFSTTGSLAFSNWWLSHWIRQGSGVSVDDSTSNSMRLNPHIRYYSTVYIISMGAALLLKTIRGLVFVKCTVKAASVLHDKLFSRILHCPMHFFDTTPLGRILTRFSRDMDEVDVRLTMQAEMLLQNLSLVLLCLGMVGMVFPWFLISVLPLGGFLYIVNHLSRVLLRELKRLENISQSPFTSHITSSLQGLSTIHAYGRGYQELLDTNQASNYLFSCAMRWLAIRLDLISISLITAVALLIVFMHNQIPPAYAGLAISYAVQLTGLFQFTMRLLTETEARFTSVERINHYIKTLESEAPRQSPEAAQPAPSWPPEGKITFQDVEMRYRNDLPLVLKNLSFTILPEETIGIVGRTGSGKSSLGVALFRLVELTGGSIIIDGINVAQIGLDDLRSKLAIIPQEPVLFIAPTQLPHSLHSEVTENGENFSVGERQLLCVARALLRNSKILLLDEATAAIDTETDRLIQETIRTAFGSCTTLIIAHRLNTVMSCSRVMVMNNGQILEFDSPVALLADENSRFRAMVEASENQNR</sequence>
<dbReference type="InterPro" id="IPR003593">
    <property type="entry name" value="AAA+_ATPase"/>
</dbReference>
<evidence type="ECO:0000256" key="1">
    <source>
        <dbReference type="ARBA" id="ARBA00004127"/>
    </source>
</evidence>
<proteinExistence type="inferred from homology"/>
<organism evidence="14 15">
    <name type="scientific">Oreochromis niloticus</name>
    <name type="common">Nile tilapia</name>
    <name type="synonym">Tilapia nilotica</name>
    <dbReference type="NCBI Taxonomy" id="8128"/>
    <lineage>
        <taxon>Eukaryota</taxon>
        <taxon>Metazoa</taxon>
        <taxon>Chordata</taxon>
        <taxon>Craniata</taxon>
        <taxon>Vertebrata</taxon>
        <taxon>Euteleostomi</taxon>
        <taxon>Actinopterygii</taxon>
        <taxon>Neopterygii</taxon>
        <taxon>Teleostei</taxon>
        <taxon>Neoteleostei</taxon>
        <taxon>Acanthomorphata</taxon>
        <taxon>Ovalentaria</taxon>
        <taxon>Cichlomorphae</taxon>
        <taxon>Cichliformes</taxon>
        <taxon>Cichlidae</taxon>
        <taxon>African cichlids</taxon>
        <taxon>Pseudocrenilabrinae</taxon>
        <taxon>Oreochromini</taxon>
        <taxon>Oreochromis</taxon>
    </lineage>
</organism>
<evidence type="ECO:0000256" key="3">
    <source>
        <dbReference type="ARBA" id="ARBA00022448"/>
    </source>
</evidence>
<protein>
    <submittedName>
        <fullName evidence="14">Si:ch211-221f10.2</fullName>
    </submittedName>
</protein>
<comment type="subcellular location">
    <subcellularLocation>
        <location evidence="1">Endomembrane system</location>
        <topology evidence="1">Multi-pass membrane protein</topology>
    </subcellularLocation>
</comment>
<evidence type="ECO:0000259" key="12">
    <source>
        <dbReference type="PROSITE" id="PS50893"/>
    </source>
</evidence>
<comment type="similarity">
    <text evidence="2">Belongs to the ABC transporter superfamily. ABCC family. Conjugate transporter (TC 3.A.1.208) subfamily.</text>
</comment>
<evidence type="ECO:0000256" key="8">
    <source>
        <dbReference type="ARBA" id="ARBA00022989"/>
    </source>
</evidence>
<feature type="transmembrane region" description="Helical" evidence="11">
    <location>
        <begin position="546"/>
        <end position="569"/>
    </location>
</feature>
<feature type="transmembrane region" description="Helical" evidence="11">
    <location>
        <begin position="776"/>
        <end position="799"/>
    </location>
</feature>
<dbReference type="GO" id="GO:0012505">
    <property type="term" value="C:endomembrane system"/>
    <property type="evidence" value="ECO:0007669"/>
    <property type="project" value="UniProtKB-SubCell"/>
</dbReference>
<dbReference type="InterPro" id="IPR050173">
    <property type="entry name" value="ABC_transporter_C-like"/>
</dbReference>
<feature type="domain" description="ABC transporter" evidence="12">
    <location>
        <begin position="872"/>
        <end position="1077"/>
    </location>
</feature>
<dbReference type="SUPFAM" id="SSF90123">
    <property type="entry name" value="ABC transporter transmembrane region"/>
    <property type="match status" value="2"/>
</dbReference>
<dbReference type="GO" id="GO:0016020">
    <property type="term" value="C:membrane"/>
    <property type="evidence" value="ECO:0007669"/>
    <property type="project" value="InterPro"/>
</dbReference>
<feature type="transmembrane region" description="Helical" evidence="11">
    <location>
        <begin position="595"/>
        <end position="612"/>
    </location>
</feature>
<dbReference type="PROSITE" id="PS00211">
    <property type="entry name" value="ABC_TRANSPORTER_1"/>
    <property type="match status" value="2"/>
</dbReference>
<dbReference type="InterPro" id="IPR011527">
    <property type="entry name" value="ABC1_TM_dom"/>
</dbReference>
<feature type="transmembrane region" description="Helical" evidence="11">
    <location>
        <begin position="104"/>
        <end position="122"/>
    </location>
</feature>
<keyword evidence="4 11" id="KW-0812">Transmembrane</keyword>
<dbReference type="CDD" id="cd03244">
    <property type="entry name" value="ABCC_MRP_domain2"/>
    <property type="match status" value="1"/>
</dbReference>
<dbReference type="AlphaFoldDB" id="A0A669D4S1"/>
<dbReference type="FunFam" id="3.40.50.300:FF:000997">
    <property type="entry name" value="Multidrug resistance-associated protein 1"/>
    <property type="match status" value="1"/>
</dbReference>
<keyword evidence="6" id="KW-0547">Nucleotide-binding</keyword>
<keyword evidence="9 11" id="KW-0472">Membrane</keyword>
<dbReference type="SMART" id="SM00382">
    <property type="entry name" value="AAA"/>
    <property type="match status" value="1"/>
</dbReference>
<keyword evidence="3" id="KW-0813">Transport</keyword>
<dbReference type="SUPFAM" id="SSF52540">
    <property type="entry name" value="P-loop containing nucleoside triphosphate hydrolases"/>
    <property type="match status" value="2"/>
</dbReference>
<reference evidence="14" key="2">
    <citation type="submission" date="2025-08" db="UniProtKB">
        <authorList>
            <consortium name="Ensembl"/>
        </authorList>
    </citation>
    <scope>IDENTIFICATION</scope>
</reference>
<evidence type="ECO:0000256" key="10">
    <source>
        <dbReference type="ARBA" id="ARBA00023180"/>
    </source>
</evidence>
<keyword evidence="8 11" id="KW-1133">Transmembrane helix</keyword>
<dbReference type="FunFam" id="1.20.1560.10:FF:000015">
    <property type="entry name" value="multidrug resistance-associated protein 5 isoform X1"/>
    <property type="match status" value="1"/>
</dbReference>
<dbReference type="GO" id="GO:0016887">
    <property type="term" value="F:ATP hydrolysis activity"/>
    <property type="evidence" value="ECO:0007669"/>
    <property type="project" value="InterPro"/>
</dbReference>
<feature type="domain" description="ABC transmembrane type-1" evidence="13">
    <location>
        <begin position="71"/>
        <end position="300"/>
    </location>
</feature>
<feature type="domain" description="ABC transporter" evidence="12">
    <location>
        <begin position="277"/>
        <end position="503"/>
    </location>
</feature>
<dbReference type="InterPro" id="IPR036640">
    <property type="entry name" value="ABC1_TM_sf"/>
</dbReference>
<gene>
    <name evidence="14" type="primary">wu:fb13g09</name>
</gene>
<dbReference type="PROSITE" id="PS50893">
    <property type="entry name" value="ABC_TRANSPORTER_2"/>
    <property type="match status" value="2"/>
</dbReference>
<feature type="transmembrane region" description="Helical" evidence="11">
    <location>
        <begin position="677"/>
        <end position="695"/>
    </location>
</feature>
<dbReference type="GO" id="GO:0140359">
    <property type="term" value="F:ABC-type transporter activity"/>
    <property type="evidence" value="ECO:0007669"/>
    <property type="project" value="InterPro"/>
</dbReference>
<feature type="transmembrane region" description="Helical" evidence="11">
    <location>
        <begin position="70"/>
        <end position="92"/>
    </location>
</feature>
<dbReference type="PROSITE" id="PS50929">
    <property type="entry name" value="ABC_TM1F"/>
    <property type="match status" value="2"/>
</dbReference>
<dbReference type="FunFam" id="3.40.50.300:FF:003492">
    <property type="entry name" value="AGAP012735-PA"/>
    <property type="match status" value="1"/>
</dbReference>
<dbReference type="Pfam" id="PF00664">
    <property type="entry name" value="ABC_membrane"/>
    <property type="match status" value="2"/>
</dbReference>
<dbReference type="FunFam" id="1.20.1560.10:FF:000012">
    <property type="entry name" value="ATP binding cassette subfamily C member 5"/>
    <property type="match status" value="1"/>
</dbReference>
<dbReference type="Proteomes" id="UP000005207">
    <property type="component" value="Linkage group LG2"/>
</dbReference>
<feature type="domain" description="ABC transmembrane type-1" evidence="13">
    <location>
        <begin position="549"/>
        <end position="833"/>
    </location>
</feature>
<dbReference type="InterPro" id="IPR027417">
    <property type="entry name" value="P-loop_NTPase"/>
</dbReference>
<dbReference type="Gene3D" id="3.40.50.300">
    <property type="entry name" value="P-loop containing nucleotide triphosphate hydrolases"/>
    <property type="match status" value="3"/>
</dbReference>
<keyword evidence="5" id="KW-0677">Repeat</keyword>
<feature type="transmembrane region" description="Helical" evidence="11">
    <location>
        <begin position="205"/>
        <end position="227"/>
    </location>
</feature>